<keyword evidence="2" id="KW-1185">Reference proteome</keyword>
<dbReference type="EMBL" id="JAVREZ010000010">
    <property type="protein sequence ID" value="MDT0484037.1"/>
    <property type="molecule type" value="Genomic_DNA"/>
</dbReference>
<gene>
    <name evidence="1" type="ORF">RNB18_28175</name>
</gene>
<comment type="caution">
    <text evidence="1">The sequence shown here is derived from an EMBL/GenBank/DDBJ whole genome shotgun (WGS) entry which is preliminary data.</text>
</comment>
<evidence type="ECO:0000313" key="2">
    <source>
        <dbReference type="Proteomes" id="UP001183824"/>
    </source>
</evidence>
<sequence>MTTPSVKAQMPKSVMLALVGVGVQAVLNLAAGGLLSAVVNDAADHGRDKGPGCSGS</sequence>
<accession>A0ABU2VEP9</accession>
<protein>
    <submittedName>
        <fullName evidence="1">Uncharacterized protein</fullName>
    </submittedName>
</protein>
<evidence type="ECO:0000313" key="1">
    <source>
        <dbReference type="EMBL" id="MDT0484037.1"/>
    </source>
</evidence>
<organism evidence="1 2">
    <name type="scientific">Streptomyces doebereineriae</name>
    <dbReference type="NCBI Taxonomy" id="3075528"/>
    <lineage>
        <taxon>Bacteria</taxon>
        <taxon>Bacillati</taxon>
        <taxon>Actinomycetota</taxon>
        <taxon>Actinomycetes</taxon>
        <taxon>Kitasatosporales</taxon>
        <taxon>Streptomycetaceae</taxon>
        <taxon>Streptomyces</taxon>
    </lineage>
</organism>
<dbReference type="RefSeq" id="WP_311716902.1">
    <property type="nucleotide sequence ID" value="NZ_JAVREZ010000010.1"/>
</dbReference>
<dbReference type="Proteomes" id="UP001183824">
    <property type="component" value="Unassembled WGS sequence"/>
</dbReference>
<name>A0ABU2VEP9_9ACTN</name>
<reference evidence="2" key="1">
    <citation type="submission" date="2023-07" db="EMBL/GenBank/DDBJ databases">
        <title>30 novel species of actinomycetes from the DSMZ collection.</title>
        <authorList>
            <person name="Nouioui I."/>
        </authorList>
    </citation>
    <scope>NUCLEOTIDE SEQUENCE [LARGE SCALE GENOMIC DNA]</scope>
    <source>
        <strain evidence="2">DSM 41640</strain>
    </source>
</reference>
<proteinExistence type="predicted"/>